<dbReference type="Pfam" id="PF00389">
    <property type="entry name" value="2-Hacid_dh"/>
    <property type="match status" value="1"/>
</dbReference>
<dbReference type="InterPro" id="IPR006140">
    <property type="entry name" value="D-isomer_DH_NAD-bd"/>
</dbReference>
<dbReference type="GO" id="GO:0051287">
    <property type="term" value="F:NAD binding"/>
    <property type="evidence" value="ECO:0007669"/>
    <property type="project" value="InterPro"/>
</dbReference>
<evidence type="ECO:0000259" key="5">
    <source>
        <dbReference type="Pfam" id="PF00389"/>
    </source>
</evidence>
<comment type="caution">
    <text evidence="7">The sequence shown here is derived from an EMBL/GenBank/DDBJ whole genome shotgun (WGS) entry which is preliminary data.</text>
</comment>
<accession>A0A6A9V178</accession>
<proteinExistence type="inferred from homology"/>
<feature type="domain" description="D-isomer specific 2-hydroxyacid dehydrogenase catalytic" evidence="5">
    <location>
        <begin position="35"/>
        <end position="322"/>
    </location>
</feature>
<dbReference type="CDD" id="cd12167">
    <property type="entry name" value="2-Hacid_dh_8"/>
    <property type="match status" value="1"/>
</dbReference>
<dbReference type="Pfam" id="PF02826">
    <property type="entry name" value="2-Hacid_dh_C"/>
    <property type="match status" value="1"/>
</dbReference>
<dbReference type="Gene3D" id="3.40.50.720">
    <property type="entry name" value="NAD(P)-binding Rossmann-like Domain"/>
    <property type="match status" value="2"/>
</dbReference>
<dbReference type="GO" id="GO:0005829">
    <property type="term" value="C:cytosol"/>
    <property type="evidence" value="ECO:0007669"/>
    <property type="project" value="TreeGrafter"/>
</dbReference>
<feature type="domain" description="D-isomer specific 2-hydroxyacid dehydrogenase NAD-binding" evidence="6">
    <location>
        <begin position="125"/>
        <end position="291"/>
    </location>
</feature>
<organism evidence="7 8">
    <name type="scientific">Auraticoccus cholistanensis</name>
    <dbReference type="NCBI Taxonomy" id="2656650"/>
    <lineage>
        <taxon>Bacteria</taxon>
        <taxon>Bacillati</taxon>
        <taxon>Actinomycetota</taxon>
        <taxon>Actinomycetes</taxon>
        <taxon>Propionibacteriales</taxon>
        <taxon>Propionibacteriaceae</taxon>
        <taxon>Auraticoccus</taxon>
    </lineage>
</organism>
<evidence type="ECO:0000256" key="2">
    <source>
        <dbReference type="ARBA" id="ARBA00023002"/>
    </source>
</evidence>
<dbReference type="GO" id="GO:0016618">
    <property type="term" value="F:hydroxypyruvate reductase [NAD(P)H] activity"/>
    <property type="evidence" value="ECO:0007669"/>
    <property type="project" value="TreeGrafter"/>
</dbReference>
<dbReference type="SUPFAM" id="SSF52283">
    <property type="entry name" value="Formate/glycerate dehydrogenase catalytic domain-like"/>
    <property type="match status" value="1"/>
</dbReference>
<evidence type="ECO:0000313" key="7">
    <source>
        <dbReference type="EMBL" id="MVA76620.1"/>
    </source>
</evidence>
<evidence type="ECO:0000259" key="6">
    <source>
        <dbReference type="Pfam" id="PF02826"/>
    </source>
</evidence>
<keyword evidence="3" id="KW-0520">NAD</keyword>
<protein>
    <submittedName>
        <fullName evidence="7">Hydroxyacid dehydrogenase</fullName>
    </submittedName>
</protein>
<dbReference type="GO" id="GO:0030267">
    <property type="term" value="F:glyoxylate reductase (NADPH) activity"/>
    <property type="evidence" value="ECO:0007669"/>
    <property type="project" value="TreeGrafter"/>
</dbReference>
<reference evidence="7 8" key="1">
    <citation type="submission" date="2019-12" db="EMBL/GenBank/DDBJ databases">
        <title>Auraticoccus cholistani sp. nov., an actinomycete isolated from soil of Cholistan desert.</title>
        <authorList>
            <person name="Cheema M.T."/>
        </authorList>
    </citation>
    <scope>NUCLEOTIDE SEQUENCE [LARGE SCALE GENOMIC DNA]</scope>
    <source>
        <strain evidence="7 8">F435</strain>
    </source>
</reference>
<evidence type="ECO:0000256" key="4">
    <source>
        <dbReference type="RuleBase" id="RU003719"/>
    </source>
</evidence>
<evidence type="ECO:0000256" key="3">
    <source>
        <dbReference type="ARBA" id="ARBA00023027"/>
    </source>
</evidence>
<sequence>MVALDDRVWELQFDQPRIERLRSLSVEDAPLRVPDLDGAGLGERLARVEVLLTGWGTPRLDAGRLARLPRLHTVLHCAGSVRPVVSPELWRRGIAVSSSADINAEPVAEFTCAAVVMAAKKAPFLAADARRHREDWSYRERRGTRSTTGLTVGLVGFSRIGRRVARMLVERLPDVTCLVSDPFADPAEVAAVGARLVTLEEMLPRLDVLSIHAPQLPATYRMIGAAQLAALPDHACLINTARGSLVDTAALEQECVRGRLHAVLDVTDPEPLPSDSPLYDLPNVVITPHIAGSLDEETRRMTDGALDELARVVAGRPLQRQVREAELDRMA</sequence>
<dbReference type="PANTHER" id="PTHR10996:SF178">
    <property type="entry name" value="2-HYDROXYACID DEHYDROGENASE YGL185C-RELATED"/>
    <property type="match status" value="1"/>
</dbReference>
<comment type="similarity">
    <text evidence="1 4">Belongs to the D-isomer specific 2-hydroxyacid dehydrogenase family.</text>
</comment>
<keyword evidence="8" id="KW-1185">Reference proteome</keyword>
<keyword evidence="2 4" id="KW-0560">Oxidoreductase</keyword>
<dbReference type="PANTHER" id="PTHR10996">
    <property type="entry name" value="2-HYDROXYACID DEHYDROGENASE-RELATED"/>
    <property type="match status" value="1"/>
</dbReference>
<evidence type="ECO:0000256" key="1">
    <source>
        <dbReference type="ARBA" id="ARBA00005854"/>
    </source>
</evidence>
<dbReference type="InterPro" id="IPR036291">
    <property type="entry name" value="NAD(P)-bd_dom_sf"/>
</dbReference>
<dbReference type="InterPro" id="IPR006139">
    <property type="entry name" value="D-isomer_2_OHA_DH_cat_dom"/>
</dbReference>
<evidence type="ECO:0000313" key="8">
    <source>
        <dbReference type="Proteomes" id="UP000435304"/>
    </source>
</evidence>
<dbReference type="InterPro" id="IPR050223">
    <property type="entry name" value="D-isomer_2-hydroxyacid_DH"/>
</dbReference>
<dbReference type="SUPFAM" id="SSF51735">
    <property type="entry name" value="NAD(P)-binding Rossmann-fold domains"/>
    <property type="match status" value="1"/>
</dbReference>
<name>A0A6A9V178_9ACTN</name>
<dbReference type="EMBL" id="WPCU01000007">
    <property type="protein sequence ID" value="MVA76620.1"/>
    <property type="molecule type" value="Genomic_DNA"/>
</dbReference>
<dbReference type="AlphaFoldDB" id="A0A6A9V178"/>
<dbReference type="Proteomes" id="UP000435304">
    <property type="component" value="Unassembled WGS sequence"/>
</dbReference>
<gene>
    <name evidence="7" type="ORF">GC722_11380</name>
</gene>